<organism evidence="2 3">
    <name type="scientific">Laccaria amethystina LaAM-08-1</name>
    <dbReference type="NCBI Taxonomy" id="1095629"/>
    <lineage>
        <taxon>Eukaryota</taxon>
        <taxon>Fungi</taxon>
        <taxon>Dikarya</taxon>
        <taxon>Basidiomycota</taxon>
        <taxon>Agaricomycotina</taxon>
        <taxon>Agaricomycetes</taxon>
        <taxon>Agaricomycetidae</taxon>
        <taxon>Agaricales</taxon>
        <taxon>Agaricineae</taxon>
        <taxon>Hydnangiaceae</taxon>
        <taxon>Laccaria</taxon>
    </lineage>
</organism>
<dbReference type="AlphaFoldDB" id="A0A0C9WYT6"/>
<evidence type="ECO:0000313" key="2">
    <source>
        <dbReference type="EMBL" id="KIJ89592.1"/>
    </source>
</evidence>
<keyword evidence="1" id="KW-0732">Signal</keyword>
<sequence>MCAFLLILLVLPPIDDRHSHTFCNLRVAFPSACPASFSSAPVASPSISQTISALSFSQRLRLWEWRFMETAAANVAANLKSGGHSLL</sequence>
<dbReference type="Proteomes" id="UP000054477">
    <property type="component" value="Unassembled WGS sequence"/>
</dbReference>
<feature type="chain" id="PRO_5002222584" description="Secreted protein" evidence="1">
    <location>
        <begin position="17"/>
        <end position="87"/>
    </location>
</feature>
<dbReference type="HOGENOM" id="CLU_2483673_0_0_1"/>
<dbReference type="EMBL" id="KN839588">
    <property type="protein sequence ID" value="KIJ89592.1"/>
    <property type="molecule type" value="Genomic_DNA"/>
</dbReference>
<name>A0A0C9WYT6_9AGAR</name>
<keyword evidence="3" id="KW-1185">Reference proteome</keyword>
<gene>
    <name evidence="2" type="ORF">K443DRAFT_117778</name>
</gene>
<evidence type="ECO:0008006" key="4">
    <source>
        <dbReference type="Google" id="ProtNLM"/>
    </source>
</evidence>
<reference evidence="2 3" key="1">
    <citation type="submission" date="2014-04" db="EMBL/GenBank/DDBJ databases">
        <authorList>
            <consortium name="DOE Joint Genome Institute"/>
            <person name="Kuo A."/>
            <person name="Kohler A."/>
            <person name="Nagy L.G."/>
            <person name="Floudas D."/>
            <person name="Copeland A."/>
            <person name="Barry K.W."/>
            <person name="Cichocki N."/>
            <person name="Veneault-Fourrey C."/>
            <person name="LaButti K."/>
            <person name="Lindquist E.A."/>
            <person name="Lipzen A."/>
            <person name="Lundell T."/>
            <person name="Morin E."/>
            <person name="Murat C."/>
            <person name="Sun H."/>
            <person name="Tunlid A."/>
            <person name="Henrissat B."/>
            <person name="Grigoriev I.V."/>
            <person name="Hibbett D.S."/>
            <person name="Martin F."/>
            <person name="Nordberg H.P."/>
            <person name="Cantor M.N."/>
            <person name="Hua S.X."/>
        </authorList>
    </citation>
    <scope>NUCLEOTIDE SEQUENCE [LARGE SCALE GENOMIC DNA]</scope>
    <source>
        <strain evidence="2 3">LaAM-08-1</strain>
    </source>
</reference>
<proteinExistence type="predicted"/>
<evidence type="ECO:0000313" key="3">
    <source>
        <dbReference type="Proteomes" id="UP000054477"/>
    </source>
</evidence>
<reference evidence="3" key="2">
    <citation type="submission" date="2015-01" db="EMBL/GenBank/DDBJ databases">
        <title>Evolutionary Origins and Diversification of the Mycorrhizal Mutualists.</title>
        <authorList>
            <consortium name="DOE Joint Genome Institute"/>
            <consortium name="Mycorrhizal Genomics Consortium"/>
            <person name="Kohler A."/>
            <person name="Kuo A."/>
            <person name="Nagy L.G."/>
            <person name="Floudas D."/>
            <person name="Copeland A."/>
            <person name="Barry K.W."/>
            <person name="Cichocki N."/>
            <person name="Veneault-Fourrey C."/>
            <person name="LaButti K."/>
            <person name="Lindquist E.A."/>
            <person name="Lipzen A."/>
            <person name="Lundell T."/>
            <person name="Morin E."/>
            <person name="Murat C."/>
            <person name="Riley R."/>
            <person name="Ohm R."/>
            <person name="Sun H."/>
            <person name="Tunlid A."/>
            <person name="Henrissat B."/>
            <person name="Grigoriev I.V."/>
            <person name="Hibbett D.S."/>
            <person name="Martin F."/>
        </authorList>
    </citation>
    <scope>NUCLEOTIDE SEQUENCE [LARGE SCALE GENOMIC DNA]</scope>
    <source>
        <strain evidence="3">LaAM-08-1</strain>
    </source>
</reference>
<protein>
    <recommendedName>
        <fullName evidence="4">Secreted protein</fullName>
    </recommendedName>
</protein>
<feature type="signal peptide" evidence="1">
    <location>
        <begin position="1"/>
        <end position="16"/>
    </location>
</feature>
<accession>A0A0C9WYT6</accession>
<evidence type="ECO:0000256" key="1">
    <source>
        <dbReference type="SAM" id="SignalP"/>
    </source>
</evidence>